<feature type="transmembrane region" description="Helical" evidence="1">
    <location>
        <begin position="54"/>
        <end position="74"/>
    </location>
</feature>
<dbReference type="KEGG" id="cmic:caldi_27000"/>
<evidence type="ECO:0000256" key="1">
    <source>
        <dbReference type="SAM" id="Phobius"/>
    </source>
</evidence>
<reference evidence="3" key="1">
    <citation type="submission" date="2022-03" db="EMBL/GenBank/DDBJ databases">
        <title>Complete genome sequence of Caldinitratiruptor microaerophilus.</title>
        <authorList>
            <person name="Mukaiyama R."/>
            <person name="Nishiyama T."/>
            <person name="Ueda K."/>
        </authorList>
    </citation>
    <scope>NUCLEOTIDE SEQUENCE</scope>
    <source>
        <strain evidence="3">JCM 16183</strain>
    </source>
</reference>
<protein>
    <recommendedName>
        <fullName evidence="2">GGDEF domain-containing protein</fullName>
    </recommendedName>
</protein>
<organism evidence="3 4">
    <name type="scientific">Caldinitratiruptor microaerophilus</name>
    <dbReference type="NCBI Taxonomy" id="671077"/>
    <lineage>
        <taxon>Bacteria</taxon>
        <taxon>Bacillati</taxon>
        <taxon>Bacillota</taxon>
        <taxon>Clostridia</taxon>
        <taxon>Eubacteriales</taxon>
        <taxon>Symbiobacteriaceae</taxon>
        <taxon>Caldinitratiruptor</taxon>
    </lineage>
</organism>
<dbReference type="InterPro" id="IPR050469">
    <property type="entry name" value="Diguanylate_Cyclase"/>
</dbReference>
<dbReference type="AlphaFoldDB" id="A0AA35G907"/>
<feature type="transmembrane region" description="Helical" evidence="1">
    <location>
        <begin position="7"/>
        <end position="25"/>
    </location>
</feature>
<dbReference type="Proteomes" id="UP001163687">
    <property type="component" value="Chromosome"/>
</dbReference>
<evidence type="ECO:0000313" key="3">
    <source>
        <dbReference type="EMBL" id="BDG61610.1"/>
    </source>
</evidence>
<name>A0AA35G907_9FIRM</name>
<gene>
    <name evidence="3" type="ORF">caldi_27000</name>
</gene>
<keyword evidence="1" id="KW-0472">Membrane</keyword>
<dbReference type="InterPro" id="IPR043128">
    <property type="entry name" value="Rev_trsase/Diguanyl_cyclase"/>
</dbReference>
<dbReference type="GO" id="GO:0043709">
    <property type="term" value="P:cell adhesion involved in single-species biofilm formation"/>
    <property type="evidence" value="ECO:0007669"/>
    <property type="project" value="TreeGrafter"/>
</dbReference>
<sequence>MHVLRVVRVAVLAVAAGAVAVGLASLPSAPWHWPAVALAVAAVALVPPVRVQRILPALLAAALAAVAAGLRATLRVPPAPGLSGSSPGGALGPGALHVLLFHLLAGYSAAALPASVSWAAGPFAFLFLAASMERWGPGHVDLSPATALYLVSLTALALGVRSAVIAGQQVHRHMEQLRRQADTDFLTGLANHRSIYRRLHSEVERALASGRPLSVLLLDLDRFKSYNDTYGHLAGDSVLRSVGRALREACRGPDEVPGRYGGDEFLVVLPGKDAQAALEVAERIVARLAQERLPTGTGRLVALGASVGVAALPRDGSTATELIAAADAAMYAQKARSHAGAIAPP</sequence>
<dbReference type="SMART" id="SM00267">
    <property type="entry name" value="GGDEF"/>
    <property type="match status" value="1"/>
</dbReference>
<feature type="transmembrane region" description="Helical" evidence="1">
    <location>
        <begin position="94"/>
        <end position="112"/>
    </location>
</feature>
<dbReference type="NCBIfam" id="TIGR00254">
    <property type="entry name" value="GGDEF"/>
    <property type="match status" value="1"/>
</dbReference>
<feature type="transmembrane region" description="Helical" evidence="1">
    <location>
        <begin position="31"/>
        <end position="47"/>
    </location>
</feature>
<dbReference type="InterPro" id="IPR000160">
    <property type="entry name" value="GGDEF_dom"/>
</dbReference>
<dbReference type="PANTHER" id="PTHR45138">
    <property type="entry name" value="REGULATORY COMPONENTS OF SENSORY TRANSDUCTION SYSTEM"/>
    <property type="match status" value="1"/>
</dbReference>
<dbReference type="SUPFAM" id="SSF55073">
    <property type="entry name" value="Nucleotide cyclase"/>
    <property type="match status" value="1"/>
</dbReference>
<dbReference type="CDD" id="cd01949">
    <property type="entry name" value="GGDEF"/>
    <property type="match status" value="1"/>
</dbReference>
<dbReference type="EMBL" id="AP025628">
    <property type="protein sequence ID" value="BDG61610.1"/>
    <property type="molecule type" value="Genomic_DNA"/>
</dbReference>
<feature type="transmembrane region" description="Helical" evidence="1">
    <location>
        <begin position="148"/>
        <end position="170"/>
    </location>
</feature>
<proteinExistence type="predicted"/>
<dbReference type="GO" id="GO:0005886">
    <property type="term" value="C:plasma membrane"/>
    <property type="evidence" value="ECO:0007669"/>
    <property type="project" value="TreeGrafter"/>
</dbReference>
<keyword evidence="4" id="KW-1185">Reference proteome</keyword>
<dbReference type="Pfam" id="PF00990">
    <property type="entry name" value="GGDEF"/>
    <property type="match status" value="1"/>
</dbReference>
<feature type="domain" description="GGDEF" evidence="2">
    <location>
        <begin position="211"/>
        <end position="345"/>
    </location>
</feature>
<keyword evidence="1" id="KW-0812">Transmembrane</keyword>
<feature type="transmembrane region" description="Helical" evidence="1">
    <location>
        <begin position="119"/>
        <end position="136"/>
    </location>
</feature>
<dbReference type="GO" id="GO:0052621">
    <property type="term" value="F:diguanylate cyclase activity"/>
    <property type="evidence" value="ECO:0007669"/>
    <property type="project" value="TreeGrafter"/>
</dbReference>
<evidence type="ECO:0000313" key="4">
    <source>
        <dbReference type="Proteomes" id="UP001163687"/>
    </source>
</evidence>
<dbReference type="Gene3D" id="3.30.70.270">
    <property type="match status" value="1"/>
</dbReference>
<dbReference type="GO" id="GO:1902201">
    <property type="term" value="P:negative regulation of bacterial-type flagellum-dependent cell motility"/>
    <property type="evidence" value="ECO:0007669"/>
    <property type="project" value="TreeGrafter"/>
</dbReference>
<dbReference type="RefSeq" id="WP_264842243.1">
    <property type="nucleotide sequence ID" value="NZ_AP025628.1"/>
</dbReference>
<evidence type="ECO:0000259" key="2">
    <source>
        <dbReference type="PROSITE" id="PS50887"/>
    </source>
</evidence>
<dbReference type="FunFam" id="3.30.70.270:FF:000001">
    <property type="entry name" value="Diguanylate cyclase domain protein"/>
    <property type="match status" value="1"/>
</dbReference>
<dbReference type="PROSITE" id="PS50887">
    <property type="entry name" value="GGDEF"/>
    <property type="match status" value="1"/>
</dbReference>
<accession>A0AA35G907</accession>
<dbReference type="PANTHER" id="PTHR45138:SF9">
    <property type="entry name" value="DIGUANYLATE CYCLASE DGCM-RELATED"/>
    <property type="match status" value="1"/>
</dbReference>
<keyword evidence="1" id="KW-1133">Transmembrane helix</keyword>
<dbReference type="InterPro" id="IPR029787">
    <property type="entry name" value="Nucleotide_cyclase"/>
</dbReference>